<feature type="transmembrane region" description="Helical" evidence="12">
    <location>
        <begin position="62"/>
        <end position="79"/>
    </location>
</feature>
<dbReference type="Proteomes" id="UP001231736">
    <property type="component" value="Unassembled WGS sequence"/>
</dbReference>
<dbReference type="PANTHER" id="PTHR28259">
    <property type="entry name" value="FLUORIDE EXPORT PROTEIN 1-RELATED"/>
    <property type="match status" value="1"/>
</dbReference>
<evidence type="ECO:0000256" key="5">
    <source>
        <dbReference type="ARBA" id="ARBA00022989"/>
    </source>
</evidence>
<name>A0A1H7UXK7_9PAST</name>
<feature type="transmembrane region" description="Helical" evidence="12">
    <location>
        <begin position="91"/>
        <end position="115"/>
    </location>
</feature>
<dbReference type="Proteomes" id="UP001236239">
    <property type="component" value="Unassembled WGS sequence"/>
</dbReference>
<proteinExistence type="inferred from homology"/>
<comment type="similarity">
    <text evidence="10 12">Belongs to the fluoride channel Fluc/FEX (TC 1.A.43) family.</text>
</comment>
<keyword evidence="4 12" id="KW-0812">Transmembrane</keyword>
<organism evidence="16 17">
    <name type="scientific">Phocoenobacter skyensis</name>
    <dbReference type="NCBI Taxonomy" id="97481"/>
    <lineage>
        <taxon>Bacteria</taxon>
        <taxon>Pseudomonadati</taxon>
        <taxon>Pseudomonadota</taxon>
        <taxon>Gammaproteobacteria</taxon>
        <taxon>Pasteurellales</taxon>
        <taxon>Pasteurellaceae</taxon>
        <taxon>Phocoenobacter</taxon>
    </lineage>
</organism>
<dbReference type="RefSeq" id="WP_090920273.1">
    <property type="nucleotide sequence ID" value="NZ_CP016180.1"/>
</dbReference>
<dbReference type="GO" id="GO:0046872">
    <property type="term" value="F:metal ion binding"/>
    <property type="evidence" value="ECO:0007669"/>
    <property type="project" value="UniProtKB-KW"/>
</dbReference>
<dbReference type="GeneID" id="83545138"/>
<evidence type="ECO:0000256" key="3">
    <source>
        <dbReference type="ARBA" id="ARBA00022519"/>
    </source>
</evidence>
<reference evidence="17" key="1">
    <citation type="submission" date="2016-10" db="EMBL/GenBank/DDBJ databases">
        <authorList>
            <person name="Varghese N."/>
            <person name="Submissions S."/>
        </authorList>
    </citation>
    <scope>NUCLEOTIDE SEQUENCE [LARGE SCALE GENOMIC DNA]</scope>
    <source>
        <strain evidence="17">DSM 24204</strain>
    </source>
</reference>
<keyword evidence="2 12" id="KW-1003">Cell membrane</keyword>
<keyword evidence="5 12" id="KW-1133">Transmembrane helix</keyword>
<reference evidence="14" key="4">
    <citation type="journal article" date="2023" name="Front. Microbiol.">
        <title>Phylogeography and host specificity of Pasteurellaceae pathogenic to sea-farmed fish in the north-east Atlantic.</title>
        <authorList>
            <person name="Gulla S."/>
            <person name="Colquhoun D.J."/>
            <person name="Olsen A.B."/>
            <person name="Spilsberg B."/>
            <person name="Lagesen K."/>
            <person name="Aakesson C.P."/>
            <person name="Strom S."/>
            <person name="Manji F."/>
            <person name="Birkbeck T.H."/>
            <person name="Nilsen H.K."/>
        </authorList>
    </citation>
    <scope>NUCLEOTIDE SEQUENCE</scope>
    <source>
        <strain evidence="15">98B1</strain>
        <strain evidence="14">TW16_20</strain>
    </source>
</reference>
<keyword evidence="12" id="KW-0813">Transport</keyword>
<evidence type="ECO:0000256" key="1">
    <source>
        <dbReference type="ARBA" id="ARBA00004651"/>
    </source>
</evidence>
<evidence type="ECO:0000256" key="4">
    <source>
        <dbReference type="ARBA" id="ARBA00022692"/>
    </source>
</evidence>
<evidence type="ECO:0000256" key="8">
    <source>
        <dbReference type="ARBA" id="ARBA00023136"/>
    </source>
</evidence>
<comment type="activity regulation">
    <text evidence="12">Na(+) is not transported, but it plays an essential structural role and its presence is essential for fluoride channel function.</text>
</comment>
<evidence type="ECO:0000313" key="14">
    <source>
        <dbReference type="EMBL" id="MDP8172172.1"/>
    </source>
</evidence>
<keyword evidence="8 12" id="KW-0472">Membrane</keyword>
<feature type="binding site" evidence="12">
    <location>
        <position position="73"/>
    </location>
    <ligand>
        <name>Na(+)</name>
        <dbReference type="ChEBI" id="CHEBI:29101"/>
        <note>structural</note>
    </ligand>
</feature>
<comment type="subcellular location">
    <subcellularLocation>
        <location evidence="1 12">Cell membrane</location>
        <topology evidence="1 12">Multi-pass membrane protein</topology>
    </subcellularLocation>
</comment>
<dbReference type="EMBL" id="JASAVS010000001">
    <property type="protein sequence ID" value="MDP8084370.1"/>
    <property type="molecule type" value="Genomic_DNA"/>
</dbReference>
<dbReference type="EMBL" id="JASAYT010000024">
    <property type="protein sequence ID" value="MDP8175365.1"/>
    <property type="molecule type" value="Genomic_DNA"/>
</dbReference>
<keyword evidence="9 12" id="KW-0407">Ion channel</keyword>
<feature type="transmembrane region" description="Helical" evidence="12">
    <location>
        <begin position="34"/>
        <end position="55"/>
    </location>
</feature>
<comment type="function">
    <text evidence="12">Fluoride-specific ion channel. Important for reducing fluoride concentration in the cell, thus reducing its toxicity.</text>
</comment>
<evidence type="ECO:0000256" key="12">
    <source>
        <dbReference type="HAMAP-Rule" id="MF_00454"/>
    </source>
</evidence>
<keyword evidence="3" id="KW-0997">Cell inner membrane</keyword>
<keyword evidence="7 12" id="KW-0406">Ion transport</keyword>
<protein>
    <recommendedName>
        <fullName evidence="12">Fluoride-specific ion channel FluC</fullName>
    </recommendedName>
</protein>
<sequence length="121" mass="13192">MIAQAILVSVGAMFGALSRWQIGVWLQPIFSHFHFGTFIANILGCFLIGIALGLNLHDSHKLLFITGFLGSFTTFSTFSAEISIKILEDKWLHAINTLGLHLVCGIVATVFGLWLSKTISG</sequence>
<evidence type="ECO:0000313" key="16">
    <source>
        <dbReference type="EMBL" id="SEM01702.1"/>
    </source>
</evidence>
<evidence type="ECO:0000313" key="15">
    <source>
        <dbReference type="EMBL" id="MDP8175365.1"/>
    </source>
</evidence>
<evidence type="ECO:0000256" key="2">
    <source>
        <dbReference type="ARBA" id="ARBA00022475"/>
    </source>
</evidence>
<dbReference type="GO" id="GO:0140114">
    <property type="term" value="P:cellular detoxification of fluoride"/>
    <property type="evidence" value="ECO:0007669"/>
    <property type="project" value="UniProtKB-UniRule"/>
</dbReference>
<dbReference type="Pfam" id="PF02537">
    <property type="entry name" value="CRCB"/>
    <property type="match status" value="1"/>
</dbReference>
<dbReference type="OrthoDB" id="9806299at2"/>
<keyword evidence="18" id="KW-1185">Reference proteome</keyword>
<evidence type="ECO:0000256" key="7">
    <source>
        <dbReference type="ARBA" id="ARBA00023065"/>
    </source>
</evidence>
<dbReference type="AlphaFoldDB" id="A0A1H7UXK7"/>
<reference evidence="16" key="2">
    <citation type="submission" date="2016-10" db="EMBL/GenBank/DDBJ databases">
        <authorList>
            <person name="de Groot N.N."/>
        </authorList>
    </citation>
    <scope>NUCLEOTIDE SEQUENCE [LARGE SCALE GENOMIC DNA]</scope>
    <source>
        <strain evidence="16">DSM 24204</strain>
    </source>
</reference>
<dbReference type="GO" id="GO:0005886">
    <property type="term" value="C:plasma membrane"/>
    <property type="evidence" value="ECO:0007669"/>
    <property type="project" value="UniProtKB-SubCell"/>
</dbReference>
<dbReference type="Proteomes" id="UP000198883">
    <property type="component" value="Unassembled WGS sequence"/>
</dbReference>
<evidence type="ECO:0000256" key="6">
    <source>
        <dbReference type="ARBA" id="ARBA00023053"/>
    </source>
</evidence>
<dbReference type="GO" id="GO:0062054">
    <property type="term" value="F:fluoride channel activity"/>
    <property type="evidence" value="ECO:0007669"/>
    <property type="project" value="UniProtKB-UniRule"/>
</dbReference>
<evidence type="ECO:0000313" key="13">
    <source>
        <dbReference type="EMBL" id="MDP8084370.1"/>
    </source>
</evidence>
<accession>A0A1H7UXK7</accession>
<dbReference type="InterPro" id="IPR003691">
    <property type="entry name" value="FluC"/>
</dbReference>
<keyword evidence="6 12" id="KW-0915">Sodium</keyword>
<reference evidence="13 18" key="3">
    <citation type="journal article" date="2023" name="Front. Microbiol.">
        <title>Phylogeography and host specificity of Pasteurellaceae pathogenic to sea-farmed fish in the north-east Atlantic.</title>
        <authorList>
            <person name="Gulla S."/>
            <person name="Colquhoun D.J."/>
            <person name="Olsen A.B."/>
            <person name="Spilsberg B."/>
            <person name="Lagesen K."/>
            <person name="Aakesson C.P."/>
            <person name="Strom S."/>
            <person name="Manji F."/>
            <person name="Birkbeck T.H."/>
            <person name="Nilsen H.K."/>
        </authorList>
    </citation>
    <scope>NUCLEOTIDE SEQUENCE [LARGE SCALE GENOMIC DNA]</scope>
    <source>
        <strain evidence="13 18">VIO11850</strain>
    </source>
</reference>
<evidence type="ECO:0000313" key="17">
    <source>
        <dbReference type="Proteomes" id="UP000198883"/>
    </source>
</evidence>
<dbReference type="EMBL" id="FOBN01000003">
    <property type="protein sequence ID" value="SEM01702.1"/>
    <property type="molecule type" value="Genomic_DNA"/>
</dbReference>
<comment type="catalytic activity">
    <reaction evidence="11">
        <text>fluoride(in) = fluoride(out)</text>
        <dbReference type="Rhea" id="RHEA:76159"/>
        <dbReference type="ChEBI" id="CHEBI:17051"/>
    </reaction>
    <physiologicalReaction direction="left-to-right" evidence="11">
        <dbReference type="Rhea" id="RHEA:76160"/>
    </physiologicalReaction>
</comment>
<dbReference type="Proteomes" id="UP001224812">
    <property type="component" value="Unassembled WGS sequence"/>
</dbReference>
<evidence type="ECO:0000256" key="10">
    <source>
        <dbReference type="ARBA" id="ARBA00035120"/>
    </source>
</evidence>
<dbReference type="PANTHER" id="PTHR28259:SF1">
    <property type="entry name" value="FLUORIDE EXPORT PROTEIN 1-RELATED"/>
    <property type="match status" value="1"/>
</dbReference>
<gene>
    <name evidence="12" type="primary">fluC</name>
    <name evidence="12" type="synonym">crcB</name>
    <name evidence="13" type="ORF">QJT92_00280</name>
    <name evidence="14" type="ORF">QJU93_02230</name>
    <name evidence="15" type="ORF">QJU97_07840</name>
    <name evidence="16" type="ORF">SAMN05444853_10357</name>
</gene>
<dbReference type="STRING" id="97481.SAMN05444853_10357"/>
<evidence type="ECO:0000313" key="18">
    <source>
        <dbReference type="Proteomes" id="UP001224812"/>
    </source>
</evidence>
<feature type="binding site" evidence="12">
    <location>
        <position position="70"/>
    </location>
    <ligand>
        <name>Na(+)</name>
        <dbReference type="ChEBI" id="CHEBI:29101"/>
        <note>structural</note>
    </ligand>
</feature>
<keyword evidence="12" id="KW-0479">Metal-binding</keyword>
<evidence type="ECO:0000256" key="11">
    <source>
        <dbReference type="ARBA" id="ARBA00035585"/>
    </source>
</evidence>
<dbReference type="HAMAP" id="MF_00454">
    <property type="entry name" value="FluC"/>
    <property type="match status" value="1"/>
</dbReference>
<evidence type="ECO:0000256" key="9">
    <source>
        <dbReference type="ARBA" id="ARBA00023303"/>
    </source>
</evidence>
<dbReference type="EMBL" id="JASAYQ010000002">
    <property type="protein sequence ID" value="MDP8172172.1"/>
    <property type="molecule type" value="Genomic_DNA"/>
</dbReference>